<accession>A0A1G9Y1I6</accession>
<dbReference type="EMBL" id="FNIA01000012">
    <property type="protein sequence ID" value="SDN02315.1"/>
    <property type="molecule type" value="Genomic_DNA"/>
</dbReference>
<reference evidence="3 4" key="1">
    <citation type="submission" date="2016-10" db="EMBL/GenBank/DDBJ databases">
        <authorList>
            <person name="de Groot N.N."/>
        </authorList>
    </citation>
    <scope>NUCLEOTIDE SEQUENCE [LARGE SCALE GENOMIC DNA]</scope>
    <source>
        <strain evidence="4">EB21,IBRC-M 10013,KCTC 4048</strain>
    </source>
</reference>
<proteinExistence type="predicted"/>
<dbReference type="PRINTS" id="PR00111">
    <property type="entry name" value="ABHYDROLASE"/>
</dbReference>
<evidence type="ECO:0000259" key="2">
    <source>
        <dbReference type="Pfam" id="PF00561"/>
    </source>
</evidence>
<dbReference type="STRING" id="996166.SAMN05192554_11274"/>
<dbReference type="InterPro" id="IPR050266">
    <property type="entry name" value="AB_hydrolase_sf"/>
</dbReference>
<keyword evidence="4" id="KW-1185">Reference proteome</keyword>
<feature type="domain" description="AB hydrolase-1" evidence="2">
    <location>
        <begin position="30"/>
        <end position="259"/>
    </location>
</feature>
<keyword evidence="1" id="KW-0378">Hydrolase</keyword>
<dbReference type="SUPFAM" id="SSF53474">
    <property type="entry name" value="alpha/beta-Hydrolases"/>
    <property type="match status" value="1"/>
</dbReference>
<dbReference type="Proteomes" id="UP000199370">
    <property type="component" value="Unassembled WGS sequence"/>
</dbReference>
<evidence type="ECO:0000313" key="3">
    <source>
        <dbReference type="EMBL" id="SDN02315.1"/>
    </source>
</evidence>
<sequence>MTTLPNDLGPATEMYRHRTDTLVDDRGDGPPLVLSHGTLMDRAMFRPQQDALADDYRVVTYDSRARTDNWQGPYDLDDLTDDCRTLVDELGIDSCVLGGMSMGGFMALRFALRYPDVLDGLVLIDSMAQPHPEEDRERYGGMVDRAKAAAEMPADLAEVVSHILFGPTTNEADPELVESWRNRWLTYPGEAVHDEVHSWLNRPGVADRLDEIDVPTLVVHGAEDRSIDPEYGESMAEAIPDARFVEVPEAGHSSNVENPAVVNDALREFLAEVY</sequence>
<protein>
    <submittedName>
        <fullName evidence="3">Pimeloyl-ACP methyl ester carboxylesterase</fullName>
    </submittedName>
</protein>
<dbReference type="PANTHER" id="PTHR43798:SF31">
    <property type="entry name" value="AB HYDROLASE SUPERFAMILY PROTEIN YCLE"/>
    <property type="match status" value="1"/>
</dbReference>
<dbReference type="AlphaFoldDB" id="A0A1G9Y1I6"/>
<dbReference type="Gene3D" id="3.40.50.1820">
    <property type="entry name" value="alpha/beta hydrolase"/>
    <property type="match status" value="1"/>
</dbReference>
<dbReference type="PANTHER" id="PTHR43798">
    <property type="entry name" value="MONOACYLGLYCEROL LIPASE"/>
    <property type="match status" value="1"/>
</dbReference>
<evidence type="ECO:0000256" key="1">
    <source>
        <dbReference type="ARBA" id="ARBA00022801"/>
    </source>
</evidence>
<dbReference type="Pfam" id="PF00561">
    <property type="entry name" value="Abhydrolase_1"/>
    <property type="match status" value="1"/>
</dbReference>
<dbReference type="GO" id="GO:0016020">
    <property type="term" value="C:membrane"/>
    <property type="evidence" value="ECO:0007669"/>
    <property type="project" value="TreeGrafter"/>
</dbReference>
<name>A0A1G9Y1I6_9EURY</name>
<dbReference type="InterPro" id="IPR000073">
    <property type="entry name" value="AB_hydrolase_1"/>
</dbReference>
<dbReference type="GO" id="GO:0016787">
    <property type="term" value="F:hydrolase activity"/>
    <property type="evidence" value="ECO:0007669"/>
    <property type="project" value="UniProtKB-KW"/>
</dbReference>
<evidence type="ECO:0000313" key="4">
    <source>
        <dbReference type="Proteomes" id="UP000199370"/>
    </source>
</evidence>
<organism evidence="3 4">
    <name type="scientific">Haloarchaeobius iranensis</name>
    <dbReference type="NCBI Taxonomy" id="996166"/>
    <lineage>
        <taxon>Archaea</taxon>
        <taxon>Methanobacteriati</taxon>
        <taxon>Methanobacteriota</taxon>
        <taxon>Stenosarchaea group</taxon>
        <taxon>Halobacteria</taxon>
        <taxon>Halobacteriales</taxon>
        <taxon>Halorubellaceae</taxon>
        <taxon>Haloarchaeobius</taxon>
    </lineage>
</organism>
<dbReference type="InterPro" id="IPR029058">
    <property type="entry name" value="AB_hydrolase_fold"/>
</dbReference>
<gene>
    <name evidence="3" type="ORF">SAMN05192554_11274</name>
</gene>